<feature type="compositionally biased region" description="Basic and acidic residues" evidence="1">
    <location>
        <begin position="115"/>
        <end position="124"/>
    </location>
</feature>
<name>A0A545UQM0_9HYPO</name>
<dbReference type="AlphaFoldDB" id="A0A545UQM0"/>
<evidence type="ECO:0000313" key="3">
    <source>
        <dbReference type="Proteomes" id="UP000315783"/>
    </source>
</evidence>
<sequence>MTSLWKNHCQNSQPWQRNLLEPSKWTLEPPSPAQRAGRCTFEPQVQYSAEASLCEWTHEAIFLGKVAVHAAKIQIWPIHIATHQPDSQKSYVSQCSCGSVQRHARDRRQLQYGDRSQEEGERSMNDIQIEESGDEAQASDAAEAGPGRTSSITKS</sequence>
<accession>A0A545UQM0</accession>
<dbReference type="EMBL" id="SPUK01000018">
    <property type="protein sequence ID" value="TQV91749.1"/>
    <property type="molecule type" value="Genomic_DNA"/>
</dbReference>
<evidence type="ECO:0000256" key="1">
    <source>
        <dbReference type="SAM" id="MobiDB-lite"/>
    </source>
</evidence>
<feature type="region of interest" description="Disordered" evidence="1">
    <location>
        <begin position="100"/>
        <end position="155"/>
    </location>
</feature>
<dbReference type="Proteomes" id="UP000315783">
    <property type="component" value="Unassembled WGS sequence"/>
</dbReference>
<proteinExistence type="predicted"/>
<gene>
    <name evidence="2" type="ORF">IF1G_09815</name>
</gene>
<reference evidence="2 3" key="1">
    <citation type="journal article" date="2019" name="Appl. Microbiol. Biotechnol.">
        <title>Genome sequence of Isaria javanica and comparative genome analysis insights into family S53 peptidase evolution in fungal entomopathogens.</title>
        <authorList>
            <person name="Lin R."/>
            <person name="Zhang X."/>
            <person name="Xin B."/>
            <person name="Zou M."/>
            <person name="Gao Y."/>
            <person name="Qin F."/>
            <person name="Hu Q."/>
            <person name="Xie B."/>
            <person name="Cheng X."/>
        </authorList>
    </citation>
    <scope>NUCLEOTIDE SEQUENCE [LARGE SCALE GENOMIC DNA]</scope>
    <source>
        <strain evidence="2 3">IJ1G</strain>
    </source>
</reference>
<organism evidence="2 3">
    <name type="scientific">Cordyceps javanica</name>
    <dbReference type="NCBI Taxonomy" id="43265"/>
    <lineage>
        <taxon>Eukaryota</taxon>
        <taxon>Fungi</taxon>
        <taxon>Dikarya</taxon>
        <taxon>Ascomycota</taxon>
        <taxon>Pezizomycotina</taxon>
        <taxon>Sordariomycetes</taxon>
        <taxon>Hypocreomycetidae</taxon>
        <taxon>Hypocreales</taxon>
        <taxon>Cordycipitaceae</taxon>
        <taxon>Cordyceps</taxon>
    </lineage>
</organism>
<keyword evidence="3" id="KW-1185">Reference proteome</keyword>
<evidence type="ECO:0000313" key="2">
    <source>
        <dbReference type="EMBL" id="TQV91749.1"/>
    </source>
</evidence>
<comment type="caution">
    <text evidence="2">The sequence shown here is derived from an EMBL/GenBank/DDBJ whole genome shotgun (WGS) entry which is preliminary data.</text>
</comment>
<protein>
    <submittedName>
        <fullName evidence="2">Uncharacterized protein</fullName>
    </submittedName>
</protein>